<comment type="caution">
    <text evidence="1">The sequence shown here is derived from an EMBL/GenBank/DDBJ whole genome shotgun (WGS) entry which is preliminary data.</text>
</comment>
<accession>A0ABR9CHF5</accession>
<sequence>MTFCIYLTHPQVQIDPEVPVPDWGLSEIGRQRAEAAVQLPWAASIRHVISSAERKAIETGEIFARAFGLPVTPIEVLHENDRSATGFLPPDEFEQVADQFFAHPGQSVRGWETAQGAQERIVSGISARLADIEETEPVLFTGHGGVGTLLKCHLMNVPISRSHDQSGGGGCWYRFQKSDLLQQTATDLSWERLSTE</sequence>
<dbReference type="InterPro" id="IPR029033">
    <property type="entry name" value="His_PPase_superfam"/>
</dbReference>
<dbReference type="InterPro" id="IPR013078">
    <property type="entry name" value="His_Pase_superF_clade-1"/>
</dbReference>
<dbReference type="EMBL" id="JACYXJ010000007">
    <property type="protein sequence ID" value="MBD8878601.1"/>
    <property type="molecule type" value="Genomic_DNA"/>
</dbReference>
<keyword evidence="2" id="KW-1185">Reference proteome</keyword>
<dbReference type="SUPFAM" id="SSF53254">
    <property type="entry name" value="Phosphoglycerate mutase-like"/>
    <property type="match status" value="1"/>
</dbReference>
<protein>
    <submittedName>
        <fullName evidence="1">Histidine phosphatase family protein</fullName>
    </submittedName>
</protein>
<reference evidence="1 2" key="1">
    <citation type="submission" date="2020-09" db="EMBL/GenBank/DDBJ databases">
        <title>The genome sequence of type strain Labrenzia polysiphoniae KACC 19711.</title>
        <authorList>
            <person name="Liu Y."/>
        </authorList>
    </citation>
    <scope>NUCLEOTIDE SEQUENCE [LARGE SCALE GENOMIC DNA]</scope>
    <source>
        <strain evidence="1 2">KACC 19711</strain>
    </source>
</reference>
<dbReference type="Pfam" id="PF00300">
    <property type="entry name" value="His_Phos_1"/>
    <property type="match status" value="1"/>
</dbReference>
<proteinExistence type="predicted"/>
<evidence type="ECO:0000313" key="2">
    <source>
        <dbReference type="Proteomes" id="UP000615687"/>
    </source>
</evidence>
<dbReference type="Proteomes" id="UP000615687">
    <property type="component" value="Unassembled WGS sequence"/>
</dbReference>
<dbReference type="CDD" id="cd07067">
    <property type="entry name" value="HP_PGM_like"/>
    <property type="match status" value="1"/>
</dbReference>
<name>A0ABR9CHF5_9HYPH</name>
<dbReference type="Gene3D" id="3.40.50.1240">
    <property type="entry name" value="Phosphoglycerate mutase-like"/>
    <property type="match status" value="1"/>
</dbReference>
<gene>
    <name evidence="1" type="ORF">IG617_20085</name>
</gene>
<dbReference type="RefSeq" id="WP_192110996.1">
    <property type="nucleotide sequence ID" value="NZ_JACYXJ010000007.1"/>
</dbReference>
<organism evidence="1 2">
    <name type="scientific">Roseibium polysiphoniae</name>
    <dbReference type="NCBI Taxonomy" id="2571221"/>
    <lineage>
        <taxon>Bacteria</taxon>
        <taxon>Pseudomonadati</taxon>
        <taxon>Pseudomonadota</taxon>
        <taxon>Alphaproteobacteria</taxon>
        <taxon>Hyphomicrobiales</taxon>
        <taxon>Stappiaceae</taxon>
        <taxon>Roseibium</taxon>
    </lineage>
</organism>
<evidence type="ECO:0000313" key="1">
    <source>
        <dbReference type="EMBL" id="MBD8878601.1"/>
    </source>
</evidence>